<comment type="caution">
    <text evidence="3">The sequence shown here is derived from an EMBL/GenBank/DDBJ whole genome shotgun (WGS) entry which is preliminary data.</text>
</comment>
<evidence type="ECO:0000256" key="2">
    <source>
        <dbReference type="SAM" id="SignalP"/>
    </source>
</evidence>
<protein>
    <recommendedName>
        <fullName evidence="5">Protein BatD</fullName>
    </recommendedName>
</protein>
<evidence type="ECO:0008006" key="5">
    <source>
        <dbReference type="Google" id="ProtNLM"/>
    </source>
</evidence>
<gene>
    <name evidence="3" type="ORF">Pla144_30760</name>
</gene>
<organism evidence="3 4">
    <name type="scientific">Bythopirellula polymerisocia</name>
    <dbReference type="NCBI Taxonomy" id="2528003"/>
    <lineage>
        <taxon>Bacteria</taxon>
        <taxon>Pseudomonadati</taxon>
        <taxon>Planctomycetota</taxon>
        <taxon>Planctomycetia</taxon>
        <taxon>Pirellulales</taxon>
        <taxon>Lacipirellulaceae</taxon>
        <taxon>Bythopirellula</taxon>
    </lineage>
</organism>
<keyword evidence="1" id="KW-1133">Transmembrane helix</keyword>
<keyword evidence="1" id="KW-0472">Membrane</keyword>
<feature type="signal peptide" evidence="2">
    <location>
        <begin position="1"/>
        <end position="26"/>
    </location>
</feature>
<name>A0A5C6CLT7_9BACT</name>
<dbReference type="EMBL" id="SJPS01000004">
    <property type="protein sequence ID" value="TWU25863.1"/>
    <property type="molecule type" value="Genomic_DNA"/>
</dbReference>
<proteinExistence type="predicted"/>
<sequence precursor="true">MILSKRILPFALLVTLTSVTSLVARADSSLHRSQVRQGPVTLSVSVDKVVAQVVDPVQLVLEVTAPQGTHVEMPRLPEKLGDFEVRDSETLRDIPRAENANDRLWILKATLETIKTGSVEIPSLDVHFSTLENATVFETVQSQPIEIQITSVLEDRSDPTKFRDIKDVVDVAVPEESSNAWVVWTVAGVSIAAAVALAAVLLTRRNRGPTPAAWALAQIEDLQQLLSDSSADPELTYNELVNVVREFFEYEYNVPTLTRTSHEFLLEAAKTVQLGDTPRQRLASLMAVADDIKFACHGVDNQQLQQAFEDVKAFVLECEVHREALEREDA</sequence>
<feature type="chain" id="PRO_5023113052" description="Protein BatD" evidence="2">
    <location>
        <begin position="27"/>
        <end position="330"/>
    </location>
</feature>
<dbReference type="AlphaFoldDB" id="A0A5C6CLT7"/>
<evidence type="ECO:0000313" key="3">
    <source>
        <dbReference type="EMBL" id="TWU25863.1"/>
    </source>
</evidence>
<accession>A0A5C6CLT7</accession>
<evidence type="ECO:0000313" key="4">
    <source>
        <dbReference type="Proteomes" id="UP000318437"/>
    </source>
</evidence>
<feature type="transmembrane region" description="Helical" evidence="1">
    <location>
        <begin position="181"/>
        <end position="202"/>
    </location>
</feature>
<keyword evidence="2" id="KW-0732">Signal</keyword>
<keyword evidence="1" id="KW-0812">Transmembrane</keyword>
<reference evidence="3 4" key="1">
    <citation type="submission" date="2019-02" db="EMBL/GenBank/DDBJ databases">
        <title>Deep-cultivation of Planctomycetes and their phenomic and genomic characterization uncovers novel biology.</title>
        <authorList>
            <person name="Wiegand S."/>
            <person name="Jogler M."/>
            <person name="Boedeker C."/>
            <person name="Pinto D."/>
            <person name="Vollmers J."/>
            <person name="Rivas-Marin E."/>
            <person name="Kohn T."/>
            <person name="Peeters S.H."/>
            <person name="Heuer A."/>
            <person name="Rast P."/>
            <person name="Oberbeckmann S."/>
            <person name="Bunk B."/>
            <person name="Jeske O."/>
            <person name="Meyerdierks A."/>
            <person name="Storesund J.E."/>
            <person name="Kallscheuer N."/>
            <person name="Luecker S."/>
            <person name="Lage O.M."/>
            <person name="Pohl T."/>
            <person name="Merkel B.J."/>
            <person name="Hornburger P."/>
            <person name="Mueller R.-W."/>
            <person name="Bruemmer F."/>
            <person name="Labrenz M."/>
            <person name="Spormann A.M."/>
            <person name="Op Den Camp H."/>
            <person name="Overmann J."/>
            <person name="Amann R."/>
            <person name="Jetten M.S.M."/>
            <person name="Mascher T."/>
            <person name="Medema M.H."/>
            <person name="Devos D.P."/>
            <person name="Kaster A.-K."/>
            <person name="Ovreas L."/>
            <person name="Rohde M."/>
            <person name="Galperin M.Y."/>
            <person name="Jogler C."/>
        </authorList>
    </citation>
    <scope>NUCLEOTIDE SEQUENCE [LARGE SCALE GENOMIC DNA]</scope>
    <source>
        <strain evidence="3 4">Pla144</strain>
    </source>
</reference>
<keyword evidence="4" id="KW-1185">Reference proteome</keyword>
<dbReference type="Proteomes" id="UP000318437">
    <property type="component" value="Unassembled WGS sequence"/>
</dbReference>
<dbReference type="RefSeq" id="WP_146451431.1">
    <property type="nucleotide sequence ID" value="NZ_SJPS01000004.1"/>
</dbReference>
<evidence type="ECO:0000256" key="1">
    <source>
        <dbReference type="SAM" id="Phobius"/>
    </source>
</evidence>
<dbReference type="OrthoDB" id="260093at2"/>